<dbReference type="KEGG" id="pur:AOC03_08680"/>
<organism evidence="1 2">
    <name type="scientific">Psychrobacter urativorans</name>
    <dbReference type="NCBI Taxonomy" id="45610"/>
    <lineage>
        <taxon>Bacteria</taxon>
        <taxon>Pseudomonadati</taxon>
        <taxon>Pseudomonadota</taxon>
        <taxon>Gammaproteobacteria</taxon>
        <taxon>Moraxellales</taxon>
        <taxon>Moraxellaceae</taxon>
        <taxon>Psychrobacter</taxon>
    </lineage>
</organism>
<keyword evidence="2" id="KW-1185">Reference proteome</keyword>
<name>A0A0M4U7E5_9GAMM</name>
<evidence type="ECO:0000313" key="2">
    <source>
        <dbReference type="Proteomes" id="UP000059847"/>
    </source>
</evidence>
<evidence type="ECO:0000313" key="1">
    <source>
        <dbReference type="EMBL" id="ALF60101.1"/>
    </source>
</evidence>
<gene>
    <name evidence="1" type="ORF">AOC03_08680</name>
</gene>
<dbReference type="AlphaFoldDB" id="A0A0M4U7E5"/>
<reference evidence="1 2" key="1">
    <citation type="submission" date="2015-09" db="EMBL/GenBank/DDBJ databases">
        <title>Complete genome of Psychrobacter urativorans R10.10B.</title>
        <authorList>
            <person name="See-Too W.S."/>
            <person name="Chan K.G."/>
        </authorList>
    </citation>
    <scope>NUCLEOTIDE SEQUENCE [LARGE SCALE GENOMIC DNA]</scope>
    <source>
        <strain evidence="1 2">R10.10B</strain>
    </source>
</reference>
<accession>A0A0M4U7E5</accession>
<proteinExistence type="predicted"/>
<dbReference type="EMBL" id="CP012678">
    <property type="protein sequence ID" value="ALF60101.1"/>
    <property type="molecule type" value="Genomic_DNA"/>
</dbReference>
<protein>
    <submittedName>
        <fullName evidence="1">Uncharacterized protein</fullName>
    </submittedName>
</protein>
<dbReference type="Proteomes" id="UP000059847">
    <property type="component" value="Chromosome"/>
</dbReference>
<sequence>MPYFLGAGLYLETERTSGFLNITFKRELDFIITKVLVWLKDYYYQEALLILNCEKLWKKTVMKIILKYKYISIEIFLYLKGLLHLNEF</sequence>